<dbReference type="Proteomes" id="UP001300496">
    <property type="component" value="Unassembled WGS sequence"/>
</dbReference>
<feature type="transmembrane region" description="Helical" evidence="1">
    <location>
        <begin position="163"/>
        <end position="181"/>
    </location>
</feature>
<keyword evidence="1" id="KW-0812">Transmembrane</keyword>
<feature type="transmembrane region" description="Helical" evidence="1">
    <location>
        <begin position="235"/>
        <end position="256"/>
    </location>
</feature>
<feature type="transmembrane region" description="Helical" evidence="1">
    <location>
        <begin position="95"/>
        <end position="120"/>
    </location>
</feature>
<organism evidence="2 3">
    <name type="scientific">Microbacterium memoriense</name>
    <dbReference type="NCBI Taxonomy" id="2978350"/>
    <lineage>
        <taxon>Bacteria</taxon>
        <taxon>Bacillati</taxon>
        <taxon>Actinomycetota</taxon>
        <taxon>Actinomycetes</taxon>
        <taxon>Micrococcales</taxon>
        <taxon>Microbacteriaceae</taxon>
        <taxon>Microbacterium</taxon>
    </lineage>
</organism>
<proteinExistence type="predicted"/>
<evidence type="ECO:0000256" key="1">
    <source>
        <dbReference type="SAM" id="Phobius"/>
    </source>
</evidence>
<evidence type="ECO:0000313" key="2">
    <source>
        <dbReference type="EMBL" id="MCT9002269.1"/>
    </source>
</evidence>
<sequence length="349" mass="37124">MSAPDVAAPAPNPTLRAEAEALLAASISGIAGGAVGLVIGLTGAATALWGEWSFAAWTALAAATAAGVSSALGYWRSRTTDGQEWRREITSIRYVISTASVVIAHVALTAIATLALFALLSRAFIGLELNTFWTTVLMAVITGMAGWLSYLSSSRMTTQRLTSLLVAFIAIGTLSAMITTSDPEWWHLHFSQLGTFGDLSSFLFNGTLIAGGLLVTTFTLYVAHDLGVLGESARGTRIVSVALAIMGVMLALVGVFPVDVNMWMHNLSASGMALMYLLLLVGGRWILTRLPRAYFLASWAFLGALLVSIVLFAIGYFGLTAFEIIVFALIFGWLAVFIRFLGVSDPEQD</sequence>
<dbReference type="EMBL" id="JAODOR010000009">
    <property type="protein sequence ID" value="MCT9002269.1"/>
    <property type="molecule type" value="Genomic_DNA"/>
</dbReference>
<dbReference type="Pfam" id="PF06197">
    <property type="entry name" value="DUF998"/>
    <property type="match status" value="1"/>
</dbReference>
<feature type="transmembrane region" description="Helical" evidence="1">
    <location>
        <begin position="262"/>
        <end position="281"/>
    </location>
</feature>
<keyword evidence="3" id="KW-1185">Reference proteome</keyword>
<dbReference type="RefSeq" id="WP_261606805.1">
    <property type="nucleotide sequence ID" value="NZ_JAODOR010000009.1"/>
</dbReference>
<feature type="transmembrane region" description="Helical" evidence="1">
    <location>
        <begin position="54"/>
        <end position="75"/>
    </location>
</feature>
<feature type="transmembrane region" description="Helical" evidence="1">
    <location>
        <begin position="293"/>
        <end position="318"/>
    </location>
</feature>
<comment type="caution">
    <text evidence="2">The sequence shown here is derived from an EMBL/GenBank/DDBJ whole genome shotgun (WGS) entry which is preliminary data.</text>
</comment>
<keyword evidence="1" id="KW-0472">Membrane</keyword>
<reference evidence="2 3" key="1">
    <citation type="journal article" date="2024" name="Int. J. Syst. Evol. Microbiol.">
        <title>Microbacterium memoriense sp. nov., a member of the Actinomycetota from marine beach sediment of the north coast of Portugal.</title>
        <authorList>
            <person name="Santos J.D.N.D."/>
            <person name="Klimek D."/>
            <person name="Calusinska M."/>
            <person name="Lobo-da-Cunha A."/>
            <person name="Catita J."/>
            <person name="Goncalves H."/>
            <person name="Gonzalez I."/>
            <person name="Lage O.M."/>
        </authorList>
    </citation>
    <scope>NUCLEOTIDE SEQUENCE [LARGE SCALE GENOMIC DNA]</scope>
    <source>
        <strain evidence="2 3">PMIC_1C1B</strain>
    </source>
</reference>
<feature type="transmembrane region" description="Helical" evidence="1">
    <location>
        <begin position="21"/>
        <end position="48"/>
    </location>
</feature>
<feature type="transmembrane region" description="Helical" evidence="1">
    <location>
        <begin position="324"/>
        <end position="342"/>
    </location>
</feature>
<name>A0ABT2PCI3_9MICO</name>
<gene>
    <name evidence="2" type="ORF">N4R40_07820</name>
</gene>
<protein>
    <submittedName>
        <fullName evidence="2">DUF998 domain-containing protein</fullName>
    </submittedName>
</protein>
<feature type="transmembrane region" description="Helical" evidence="1">
    <location>
        <begin position="132"/>
        <end position="151"/>
    </location>
</feature>
<feature type="transmembrane region" description="Helical" evidence="1">
    <location>
        <begin position="201"/>
        <end position="223"/>
    </location>
</feature>
<dbReference type="InterPro" id="IPR009339">
    <property type="entry name" value="DUF998"/>
</dbReference>
<keyword evidence="1" id="KW-1133">Transmembrane helix</keyword>
<evidence type="ECO:0000313" key="3">
    <source>
        <dbReference type="Proteomes" id="UP001300496"/>
    </source>
</evidence>
<accession>A0ABT2PCI3</accession>